<reference evidence="1" key="1">
    <citation type="journal article" date="2025" name="Int. J. Syst. Evol. Microbiol.">
        <title>Streptomyces citrinus sp. nov., with yellow diffusible pigment.</title>
        <authorList>
            <person name="He Y."/>
            <person name="Yang E."/>
            <person name="Xu J."/>
            <person name="Sun Y."/>
            <person name="Sun L."/>
        </authorList>
    </citation>
    <scope>NUCLEOTIDE SEQUENCE</scope>
    <source>
        <strain evidence="1">Q6</strain>
    </source>
</reference>
<keyword evidence="2" id="KW-1185">Reference proteome</keyword>
<proteinExistence type="predicted"/>
<name>A0ACD5A9X2_9ACTN</name>
<dbReference type="Proteomes" id="UP001432251">
    <property type="component" value="Chromosome"/>
</dbReference>
<evidence type="ECO:0000313" key="2">
    <source>
        <dbReference type="Proteomes" id="UP001432251"/>
    </source>
</evidence>
<dbReference type="EMBL" id="CP146022">
    <property type="protein sequence ID" value="WWQ64001.1"/>
    <property type="molecule type" value="Genomic_DNA"/>
</dbReference>
<accession>A0ACD5A9X2</accession>
<evidence type="ECO:0000313" key="1">
    <source>
        <dbReference type="EMBL" id="WWQ64001.1"/>
    </source>
</evidence>
<sequence length="191" mass="21223">MTAADAARRLPDIPTLRARCRALAGAEALINPSGEYAYHGYTAAWSPTKEVFSVDNGSGDDCAVVFGPDGVYIRVFSHESVMSPYGDDDEQPWPGVLDSLPAVFRRYVDEPAFTDDGLPRVTGCIWRETGDTRWHTGDIDFPEDEEDADGAEWLLELLLEGTPEAFRDWAEEYYERPVDLAAVRRVFEAAA</sequence>
<organism evidence="1 2">
    <name type="scientific">Streptomyces citrinus</name>
    <dbReference type="NCBI Taxonomy" id="3118173"/>
    <lineage>
        <taxon>Bacteria</taxon>
        <taxon>Bacillati</taxon>
        <taxon>Actinomycetota</taxon>
        <taxon>Actinomycetes</taxon>
        <taxon>Kitasatosporales</taxon>
        <taxon>Streptomycetaceae</taxon>
        <taxon>Streptomyces</taxon>
    </lineage>
</organism>
<protein>
    <submittedName>
        <fullName evidence="1">Uncharacterized protein</fullName>
    </submittedName>
</protein>
<gene>
    <name evidence="1" type="ORF">V2W30_12040</name>
</gene>